<gene>
    <name evidence="1" type="ORF">KAK11_09005</name>
</gene>
<organism evidence="1 2">
    <name type="scientific">Ideonella paludis</name>
    <dbReference type="NCBI Taxonomy" id="1233411"/>
    <lineage>
        <taxon>Bacteria</taxon>
        <taxon>Pseudomonadati</taxon>
        <taxon>Pseudomonadota</taxon>
        <taxon>Betaproteobacteria</taxon>
        <taxon>Burkholderiales</taxon>
        <taxon>Sphaerotilaceae</taxon>
        <taxon>Ideonella</taxon>
    </lineage>
</organism>
<dbReference type="Proteomes" id="UP000672097">
    <property type="component" value="Unassembled WGS sequence"/>
</dbReference>
<evidence type="ECO:0000313" key="2">
    <source>
        <dbReference type="Proteomes" id="UP000672097"/>
    </source>
</evidence>
<accession>A0ABS5DWE0</accession>
<keyword evidence="2" id="KW-1185">Reference proteome</keyword>
<name>A0ABS5DWE0_9BURK</name>
<sequence>MPLVSTLLPFEAQAQVQRNFSAKALRGEVTFGEPPQAQLNRQATQLAPGARIRDTNNMMVVSGSLKGQRVVVNYTLDSLGQLHEIWILREEEARKLPWPRTPAEAQSWVFDPVAQTWTKP</sequence>
<protein>
    <submittedName>
        <fullName evidence="1">Uncharacterized protein</fullName>
    </submittedName>
</protein>
<dbReference type="EMBL" id="JAGQDG010000003">
    <property type="protein sequence ID" value="MBQ0935463.1"/>
    <property type="molecule type" value="Genomic_DNA"/>
</dbReference>
<reference evidence="1 2" key="1">
    <citation type="submission" date="2021-04" db="EMBL/GenBank/DDBJ databases">
        <title>The genome sequence of type strain Ideonella paludis KCTC 32238.</title>
        <authorList>
            <person name="Liu Y."/>
        </authorList>
    </citation>
    <scope>NUCLEOTIDE SEQUENCE [LARGE SCALE GENOMIC DNA]</scope>
    <source>
        <strain evidence="1 2">KCTC 32238</strain>
    </source>
</reference>
<proteinExistence type="predicted"/>
<comment type="caution">
    <text evidence="1">The sequence shown here is derived from an EMBL/GenBank/DDBJ whole genome shotgun (WGS) entry which is preliminary data.</text>
</comment>
<evidence type="ECO:0000313" key="1">
    <source>
        <dbReference type="EMBL" id="MBQ0935463.1"/>
    </source>
</evidence>